<evidence type="ECO:0000256" key="3">
    <source>
        <dbReference type="ARBA" id="ARBA00022777"/>
    </source>
</evidence>
<evidence type="ECO:0000256" key="4">
    <source>
        <dbReference type="RuleBase" id="RU363090"/>
    </source>
</evidence>
<dbReference type="InterPro" id="IPR005522">
    <property type="entry name" value="IPK"/>
</dbReference>
<dbReference type="SUPFAM" id="SSF56104">
    <property type="entry name" value="SAICAR synthase-like"/>
    <property type="match status" value="1"/>
</dbReference>
<dbReference type="EMBL" id="JAQQWP010000013">
    <property type="protein sequence ID" value="KAK8092511.1"/>
    <property type="molecule type" value="Genomic_DNA"/>
</dbReference>
<sequence>MSAGSPKRLATSATFPPAKRGKSGERDMPKQKDLVDYNYAVAGHAGTLCDADGELFIKPCTSPEINFYESAHALHPDFAEWMPLYLGSLALTENTTDEMIHAAIPGIVEHADIPTPIKEDIKSHLHLDERPIAPALLQRSVTMGPAPGATPTSRKIKTDRAVVLENASFGYKKPNIMDAKLGLRLWADDAPAEKRARFDEIARETTHRKYGFRVAGMRVYQGSEDGADLDQEGYRIYDKWWGRNTVNDNNLLASLKQFIFNPPAGIDEELGKVVAGAFATDLRRVQEVLEAHESRMYSASLLFVFEGDGAALRAAIDETSASAQTSSVNNNGLRVDSGIGMDEVRSSSSAAGGHDKAYVSISDAVGGDESDDSEEDYSSMPHIYSLKLIDFAHARWVPGQGPDENVLLGVRALAKLFEDMSQ</sequence>
<organism evidence="6 7">
    <name type="scientific">Apiospora kogelbergensis</name>
    <dbReference type="NCBI Taxonomy" id="1337665"/>
    <lineage>
        <taxon>Eukaryota</taxon>
        <taxon>Fungi</taxon>
        <taxon>Dikarya</taxon>
        <taxon>Ascomycota</taxon>
        <taxon>Pezizomycotina</taxon>
        <taxon>Sordariomycetes</taxon>
        <taxon>Xylariomycetidae</taxon>
        <taxon>Amphisphaeriales</taxon>
        <taxon>Apiosporaceae</taxon>
        <taxon>Apiospora</taxon>
    </lineage>
</organism>
<evidence type="ECO:0000256" key="2">
    <source>
        <dbReference type="ARBA" id="ARBA00022679"/>
    </source>
</evidence>
<evidence type="ECO:0000313" key="7">
    <source>
        <dbReference type="Proteomes" id="UP001392437"/>
    </source>
</evidence>
<dbReference type="Gene3D" id="3.30.470.160">
    <property type="entry name" value="Inositol polyphosphate kinase"/>
    <property type="match status" value="1"/>
</dbReference>
<dbReference type="InterPro" id="IPR038286">
    <property type="entry name" value="IPK_sf"/>
</dbReference>
<name>A0AAW0Q5W6_9PEZI</name>
<dbReference type="PANTHER" id="PTHR12400">
    <property type="entry name" value="INOSITOL POLYPHOSPHATE KINASE"/>
    <property type="match status" value="1"/>
</dbReference>
<dbReference type="GO" id="GO:0032958">
    <property type="term" value="P:inositol phosphate biosynthetic process"/>
    <property type="evidence" value="ECO:0007669"/>
    <property type="project" value="InterPro"/>
</dbReference>
<reference evidence="6 7" key="1">
    <citation type="submission" date="2023-01" db="EMBL/GenBank/DDBJ databases">
        <title>Analysis of 21 Apiospora genomes using comparative genomics revels a genus with tremendous synthesis potential of carbohydrate active enzymes and secondary metabolites.</title>
        <authorList>
            <person name="Sorensen T."/>
        </authorList>
    </citation>
    <scope>NUCLEOTIDE SEQUENCE [LARGE SCALE GENOMIC DNA]</scope>
    <source>
        <strain evidence="6 7">CBS 117206</strain>
    </source>
</reference>
<dbReference type="GO" id="GO:0005737">
    <property type="term" value="C:cytoplasm"/>
    <property type="evidence" value="ECO:0007669"/>
    <property type="project" value="TreeGrafter"/>
</dbReference>
<accession>A0AAW0Q5W6</accession>
<protein>
    <recommendedName>
        <fullName evidence="4">Kinase</fullName>
        <ecNumber evidence="4">2.7.-.-</ecNumber>
    </recommendedName>
</protein>
<dbReference type="GO" id="GO:0000824">
    <property type="term" value="F:inositol-1,4,5,6-tetrakisphosphate 3-kinase activity"/>
    <property type="evidence" value="ECO:0007669"/>
    <property type="project" value="TreeGrafter"/>
</dbReference>
<keyword evidence="3 4" id="KW-0418">Kinase</keyword>
<feature type="region of interest" description="Disordered" evidence="5">
    <location>
        <begin position="1"/>
        <end position="29"/>
    </location>
</feature>
<dbReference type="AlphaFoldDB" id="A0AAW0Q5W6"/>
<evidence type="ECO:0000256" key="1">
    <source>
        <dbReference type="ARBA" id="ARBA00007374"/>
    </source>
</evidence>
<dbReference type="Pfam" id="PF03770">
    <property type="entry name" value="IPK"/>
    <property type="match status" value="1"/>
</dbReference>
<keyword evidence="2 4" id="KW-0808">Transferase</keyword>
<dbReference type="GO" id="GO:0008440">
    <property type="term" value="F:inositol-1,4,5-trisphosphate 3-kinase activity"/>
    <property type="evidence" value="ECO:0007669"/>
    <property type="project" value="TreeGrafter"/>
</dbReference>
<comment type="similarity">
    <text evidence="1 4">Belongs to the inositol phosphokinase (IPK) family.</text>
</comment>
<dbReference type="Proteomes" id="UP001392437">
    <property type="component" value="Unassembled WGS sequence"/>
</dbReference>
<dbReference type="EC" id="2.7.-.-" evidence="4"/>
<evidence type="ECO:0000313" key="6">
    <source>
        <dbReference type="EMBL" id="KAK8092511.1"/>
    </source>
</evidence>
<comment type="caution">
    <text evidence="6">The sequence shown here is derived from an EMBL/GenBank/DDBJ whole genome shotgun (WGS) entry which is preliminary data.</text>
</comment>
<gene>
    <name evidence="6" type="ORF">PG999_014710</name>
</gene>
<evidence type="ECO:0000256" key="5">
    <source>
        <dbReference type="SAM" id="MobiDB-lite"/>
    </source>
</evidence>
<dbReference type="GO" id="GO:0005634">
    <property type="term" value="C:nucleus"/>
    <property type="evidence" value="ECO:0007669"/>
    <property type="project" value="TreeGrafter"/>
</dbReference>
<proteinExistence type="inferred from homology"/>
<keyword evidence="7" id="KW-1185">Reference proteome</keyword>
<dbReference type="PANTHER" id="PTHR12400:SF103">
    <property type="entry name" value="INOSITOL POLYPHOSPHATE MULTIKINASE"/>
    <property type="match status" value="1"/>
</dbReference>
<dbReference type="GO" id="GO:0046854">
    <property type="term" value="P:phosphatidylinositol phosphate biosynthetic process"/>
    <property type="evidence" value="ECO:0007669"/>
    <property type="project" value="TreeGrafter"/>
</dbReference>